<dbReference type="GO" id="GO:0022857">
    <property type="term" value="F:transmembrane transporter activity"/>
    <property type="evidence" value="ECO:0007669"/>
    <property type="project" value="InterPro"/>
</dbReference>
<dbReference type="InterPro" id="IPR036259">
    <property type="entry name" value="MFS_trans_sf"/>
</dbReference>
<feature type="transmembrane region" description="Helical" evidence="6">
    <location>
        <begin position="209"/>
        <end position="227"/>
    </location>
</feature>
<dbReference type="InterPro" id="IPR011701">
    <property type="entry name" value="MFS"/>
</dbReference>
<sequence length="364" mass="40171">MYYPVITMFVTDLNVSIRFAPSFIGNLSDETGRRPSLIICFVVYFAACIGAVVKGDYALLMCCLPSAGSNGTIALSLATFSDIVTSAERGRPTSYVQMCYMVGPAFGPAIGGQLSQYLVFILLLIFLPETSRKIVDIGSIPAQTWNVPLFTYLSQLSPLHSLKLFLDNRTSVLLLYSGLIYASSYTVLSNMPDQLQEKYGLGTLHNLCYFAPGIGAMPSILVVGRLLDWYFRRYAKRFGLELNKDKLQDLTDISIKIARLQVCLPLPLFTGISLIAYGWTMQARTPLATLMIFLFLQSFSSSSAFSGFSNLIIDLDVAFAEPLSNASGIGWMAVTIAGVWLGPRWRDRKRSKDLEVTAHTDMVS</sequence>
<dbReference type="Gene3D" id="1.20.1250.20">
    <property type="entry name" value="MFS general substrate transporter like domains"/>
    <property type="match status" value="1"/>
</dbReference>
<organism evidence="7">
    <name type="scientific">Petromyces alliaceus</name>
    <name type="common">Aspergillus alliaceus</name>
    <dbReference type="NCBI Taxonomy" id="209559"/>
    <lineage>
        <taxon>Eukaryota</taxon>
        <taxon>Fungi</taxon>
        <taxon>Dikarya</taxon>
        <taxon>Ascomycota</taxon>
        <taxon>Pezizomycotina</taxon>
        <taxon>Eurotiomycetes</taxon>
        <taxon>Eurotiomycetidae</taxon>
        <taxon>Eurotiales</taxon>
        <taxon>Aspergillaceae</taxon>
        <taxon>Aspergillus</taxon>
        <taxon>Aspergillus subgen. Circumdati</taxon>
    </lineage>
</organism>
<protein>
    <submittedName>
        <fullName evidence="7">Major facilitator superfamily domain-containing protein</fullName>
    </submittedName>
</protein>
<dbReference type="GO" id="GO:0005886">
    <property type="term" value="C:plasma membrane"/>
    <property type="evidence" value="ECO:0007669"/>
    <property type="project" value="TreeGrafter"/>
</dbReference>
<comment type="subcellular location">
    <subcellularLocation>
        <location evidence="1">Membrane</location>
        <topology evidence="1">Multi-pass membrane protein</topology>
    </subcellularLocation>
</comment>
<feature type="transmembrane region" description="Helical" evidence="6">
    <location>
        <begin position="100"/>
        <end position="127"/>
    </location>
</feature>
<dbReference type="Proteomes" id="UP000326877">
    <property type="component" value="Unassembled WGS sequence"/>
</dbReference>
<keyword evidence="3 6" id="KW-0812">Transmembrane</keyword>
<proteinExistence type="predicted"/>
<feature type="transmembrane region" description="Helical" evidence="6">
    <location>
        <begin position="325"/>
        <end position="342"/>
    </location>
</feature>
<keyword evidence="4 6" id="KW-1133">Transmembrane helix</keyword>
<gene>
    <name evidence="7" type="ORF">BDV23DRAFT_171711</name>
</gene>
<keyword evidence="2" id="KW-0813">Transport</keyword>
<evidence type="ECO:0000256" key="2">
    <source>
        <dbReference type="ARBA" id="ARBA00022448"/>
    </source>
</evidence>
<evidence type="ECO:0000256" key="6">
    <source>
        <dbReference type="SAM" id="Phobius"/>
    </source>
</evidence>
<dbReference type="Pfam" id="PF07690">
    <property type="entry name" value="MFS_1"/>
    <property type="match status" value="1"/>
</dbReference>
<feature type="transmembrane region" description="Helical" evidence="6">
    <location>
        <begin position="36"/>
        <end position="53"/>
    </location>
</feature>
<dbReference type="AlphaFoldDB" id="A0A5N7CBN3"/>
<accession>A0A5N7CBN3</accession>
<evidence type="ECO:0000256" key="5">
    <source>
        <dbReference type="ARBA" id="ARBA00023136"/>
    </source>
</evidence>
<dbReference type="PANTHER" id="PTHR23502:SF51">
    <property type="entry name" value="QUINIDINE RESISTANCE PROTEIN 1-RELATED"/>
    <property type="match status" value="1"/>
</dbReference>
<keyword evidence="5 6" id="KW-0472">Membrane</keyword>
<name>A0A5N7CBN3_PETAA</name>
<evidence type="ECO:0000256" key="4">
    <source>
        <dbReference type="ARBA" id="ARBA00022989"/>
    </source>
</evidence>
<dbReference type="OrthoDB" id="440553at2759"/>
<reference evidence="7" key="1">
    <citation type="submission" date="2019-04" db="EMBL/GenBank/DDBJ databases">
        <title>Friends and foes A comparative genomics studyof 23 Aspergillus species from section Flavi.</title>
        <authorList>
            <consortium name="DOE Joint Genome Institute"/>
            <person name="Kjaerbolling I."/>
            <person name="Vesth T."/>
            <person name="Frisvad J.C."/>
            <person name="Nybo J.L."/>
            <person name="Theobald S."/>
            <person name="Kildgaard S."/>
            <person name="Isbrandt T."/>
            <person name="Kuo A."/>
            <person name="Sato A."/>
            <person name="Lyhne E.K."/>
            <person name="Kogle M.E."/>
            <person name="Wiebenga A."/>
            <person name="Kun R.S."/>
            <person name="Lubbers R.J."/>
            <person name="Makela M.R."/>
            <person name="Barry K."/>
            <person name="Chovatia M."/>
            <person name="Clum A."/>
            <person name="Daum C."/>
            <person name="Haridas S."/>
            <person name="He G."/>
            <person name="LaButti K."/>
            <person name="Lipzen A."/>
            <person name="Mondo S."/>
            <person name="Riley R."/>
            <person name="Salamov A."/>
            <person name="Simmons B.A."/>
            <person name="Magnuson J.K."/>
            <person name="Henrissat B."/>
            <person name="Mortensen U.H."/>
            <person name="Larsen T.O."/>
            <person name="Devries R.P."/>
            <person name="Grigoriev I.V."/>
            <person name="Machida M."/>
            <person name="Baker S.E."/>
            <person name="Andersen M.R."/>
        </authorList>
    </citation>
    <scope>NUCLEOTIDE SEQUENCE [LARGE SCALE GENOMIC DNA]</scope>
    <source>
        <strain evidence="7">IBT 14317</strain>
    </source>
</reference>
<dbReference type="SUPFAM" id="SSF103473">
    <property type="entry name" value="MFS general substrate transporter"/>
    <property type="match status" value="1"/>
</dbReference>
<evidence type="ECO:0000313" key="7">
    <source>
        <dbReference type="EMBL" id="KAE8391329.1"/>
    </source>
</evidence>
<dbReference type="EMBL" id="ML735246">
    <property type="protein sequence ID" value="KAE8391329.1"/>
    <property type="molecule type" value="Genomic_DNA"/>
</dbReference>
<evidence type="ECO:0000256" key="3">
    <source>
        <dbReference type="ARBA" id="ARBA00022692"/>
    </source>
</evidence>
<dbReference type="PANTHER" id="PTHR23502">
    <property type="entry name" value="MAJOR FACILITATOR SUPERFAMILY"/>
    <property type="match status" value="1"/>
</dbReference>
<feature type="transmembrane region" description="Helical" evidence="6">
    <location>
        <begin position="287"/>
        <end position="313"/>
    </location>
</feature>
<evidence type="ECO:0000256" key="1">
    <source>
        <dbReference type="ARBA" id="ARBA00004141"/>
    </source>
</evidence>